<organism evidence="1 2">
    <name type="scientific">Bifidobacterium pseudocatenulatum</name>
    <dbReference type="NCBI Taxonomy" id="28026"/>
    <lineage>
        <taxon>Bacteria</taxon>
        <taxon>Bacillati</taxon>
        <taxon>Actinomycetota</taxon>
        <taxon>Actinomycetes</taxon>
        <taxon>Bifidobacteriales</taxon>
        <taxon>Bifidobacteriaceae</taxon>
        <taxon>Bifidobacterium</taxon>
    </lineage>
</organism>
<dbReference type="AlphaFoldDB" id="A0AAQ0RUG7"/>
<gene>
    <name evidence="1" type="ORF">DWZ91_04460</name>
</gene>
<evidence type="ECO:0000313" key="2">
    <source>
        <dbReference type="Proteomes" id="UP000285613"/>
    </source>
</evidence>
<dbReference type="Proteomes" id="UP000285613">
    <property type="component" value="Unassembled WGS sequence"/>
</dbReference>
<reference evidence="1 2" key="1">
    <citation type="submission" date="2018-08" db="EMBL/GenBank/DDBJ databases">
        <title>A genome reference for cultivated species of the human gut microbiota.</title>
        <authorList>
            <person name="Zou Y."/>
            <person name="Xue W."/>
            <person name="Luo G."/>
        </authorList>
    </citation>
    <scope>NUCLEOTIDE SEQUENCE [LARGE SCALE GENOMIC DNA]</scope>
    <source>
        <strain evidence="1 2">AF36-12AT</strain>
    </source>
</reference>
<name>A0AAQ0RUG7_BIFPS</name>
<protein>
    <submittedName>
        <fullName evidence="1">Uncharacterized protein</fullName>
    </submittedName>
</protein>
<dbReference type="EMBL" id="QRPH01000003">
    <property type="protein sequence ID" value="RHL96174.1"/>
    <property type="molecule type" value="Genomic_DNA"/>
</dbReference>
<proteinExistence type="predicted"/>
<comment type="caution">
    <text evidence="1">The sequence shown here is derived from an EMBL/GenBank/DDBJ whole genome shotgun (WGS) entry which is preliminary data.</text>
</comment>
<accession>A0AAQ0RUG7</accession>
<evidence type="ECO:0000313" key="1">
    <source>
        <dbReference type="EMBL" id="RHL96174.1"/>
    </source>
</evidence>
<sequence length="90" mass="9943">MKTIRITHTNGDINEAPLTPRVICEAEEHAQARKWAAGDASRIRQAYYMAYLAEKFAKLTTADYDAWLDGVDVDGVEIKGTETNAGNPTD</sequence>
<dbReference type="RefSeq" id="WP_118376281.1">
    <property type="nucleotide sequence ID" value="NZ_QRPH01000003.1"/>
</dbReference>